<name>A0A371EZA1_MUCPR</name>
<reference evidence="2" key="1">
    <citation type="submission" date="2018-05" db="EMBL/GenBank/DDBJ databases">
        <title>Draft genome of Mucuna pruriens seed.</title>
        <authorList>
            <person name="Nnadi N.E."/>
            <person name="Vos R."/>
            <person name="Hasami M.H."/>
            <person name="Devisetty U.K."/>
            <person name="Aguiy J.C."/>
        </authorList>
    </citation>
    <scope>NUCLEOTIDE SEQUENCE [LARGE SCALE GENOMIC DNA]</scope>
    <source>
        <strain evidence="2">JCA_2017</strain>
    </source>
</reference>
<evidence type="ECO:0000313" key="3">
    <source>
        <dbReference type="Proteomes" id="UP000257109"/>
    </source>
</evidence>
<gene>
    <name evidence="2" type="ORF">CR513_49281</name>
</gene>
<keyword evidence="1" id="KW-1133">Transmembrane helix</keyword>
<keyword evidence="3" id="KW-1185">Reference proteome</keyword>
<protein>
    <submittedName>
        <fullName evidence="2">Uncharacterized protein</fullName>
    </submittedName>
</protein>
<proteinExistence type="predicted"/>
<feature type="transmembrane region" description="Helical" evidence="1">
    <location>
        <begin position="6"/>
        <end position="23"/>
    </location>
</feature>
<feature type="non-terminal residue" evidence="2">
    <location>
        <position position="1"/>
    </location>
</feature>
<dbReference type="EMBL" id="QJKJ01011353">
    <property type="protein sequence ID" value="RDX71382.1"/>
    <property type="molecule type" value="Genomic_DNA"/>
</dbReference>
<feature type="non-terminal residue" evidence="2">
    <location>
        <position position="128"/>
    </location>
</feature>
<keyword evidence="1" id="KW-0812">Transmembrane</keyword>
<dbReference type="OrthoDB" id="1718843at2759"/>
<dbReference type="AlphaFoldDB" id="A0A371EZA1"/>
<accession>A0A371EZA1</accession>
<comment type="caution">
    <text evidence="2">The sequence shown here is derived from an EMBL/GenBank/DDBJ whole genome shotgun (WGS) entry which is preliminary data.</text>
</comment>
<organism evidence="2 3">
    <name type="scientific">Mucuna pruriens</name>
    <name type="common">Velvet bean</name>
    <name type="synonym">Dolichos pruriens</name>
    <dbReference type="NCBI Taxonomy" id="157652"/>
    <lineage>
        <taxon>Eukaryota</taxon>
        <taxon>Viridiplantae</taxon>
        <taxon>Streptophyta</taxon>
        <taxon>Embryophyta</taxon>
        <taxon>Tracheophyta</taxon>
        <taxon>Spermatophyta</taxon>
        <taxon>Magnoliopsida</taxon>
        <taxon>eudicotyledons</taxon>
        <taxon>Gunneridae</taxon>
        <taxon>Pentapetalae</taxon>
        <taxon>rosids</taxon>
        <taxon>fabids</taxon>
        <taxon>Fabales</taxon>
        <taxon>Fabaceae</taxon>
        <taxon>Papilionoideae</taxon>
        <taxon>50 kb inversion clade</taxon>
        <taxon>NPAAA clade</taxon>
        <taxon>indigoferoid/millettioid clade</taxon>
        <taxon>Phaseoleae</taxon>
        <taxon>Mucuna</taxon>
    </lineage>
</organism>
<dbReference type="Proteomes" id="UP000257109">
    <property type="component" value="Unassembled WGS sequence"/>
</dbReference>
<evidence type="ECO:0000313" key="2">
    <source>
        <dbReference type="EMBL" id="RDX71382.1"/>
    </source>
</evidence>
<keyword evidence="1" id="KW-0472">Membrane</keyword>
<sequence length="128" mass="15341">MRDVDVAYIILSSFKFILVLYIMEKITRITKCLFIKLYNNILRTYSMLCSYSILLNVYPKHIMSVLDIKKSYHNTTSFQNKQLHELNDNFSEKIMKLLILRYAFFPKDAYKAFNIEGMCILMYKFYPS</sequence>
<evidence type="ECO:0000256" key="1">
    <source>
        <dbReference type="SAM" id="Phobius"/>
    </source>
</evidence>